<gene>
    <name evidence="1" type="ORF">TUBRATIS_30510</name>
</gene>
<evidence type="ECO:0000313" key="2">
    <source>
        <dbReference type="Proteomes" id="UP000282876"/>
    </source>
</evidence>
<dbReference type="Proteomes" id="UP000282876">
    <property type="component" value="Unassembled WGS sequence"/>
</dbReference>
<evidence type="ECO:0000313" key="1">
    <source>
        <dbReference type="EMBL" id="RVD90524.1"/>
    </source>
</evidence>
<name>A0A437AHD7_9MICR</name>
<sequence length="146" mass="17384">MIIFILGLILCCERRLQFRKNSKKLKEPSYNDIPLNLINKTSLENEKNTNLLEELKNYKEMLSNFYVNSIESELAQLELCIFLSKNNQEMFSDKSNLAIYCYEEGIRLFESFDQKIKENMFVGKEDILLVQKIKYQIFKAYLHLFS</sequence>
<keyword evidence="2" id="KW-1185">Reference proteome</keyword>
<dbReference type="VEuPathDB" id="MicrosporidiaDB:TUBRATIS_30510"/>
<protein>
    <submittedName>
        <fullName evidence="1">Uncharacterized protein</fullName>
    </submittedName>
</protein>
<reference evidence="1 2" key="1">
    <citation type="submission" date="2018-10" db="EMBL/GenBank/DDBJ databases">
        <title>Draft genome sequence of the microsporidian Tubulinosema ratisbonensis.</title>
        <authorList>
            <person name="Polonais V."/>
            <person name="Peyretaillade E."/>
            <person name="Niehus S."/>
            <person name="Wawrzyniak I."/>
            <person name="Franchet A."/>
            <person name="Gaspin C."/>
            <person name="Reichstadt M."/>
            <person name="Belser C."/>
            <person name="Labadie K."/>
            <person name="Delbac F."/>
            <person name="Ferrandon D."/>
        </authorList>
    </citation>
    <scope>NUCLEOTIDE SEQUENCE [LARGE SCALE GENOMIC DNA]</scope>
    <source>
        <strain evidence="1 2">Franzen</strain>
    </source>
</reference>
<organism evidence="1 2">
    <name type="scientific">Tubulinosema ratisbonensis</name>
    <dbReference type="NCBI Taxonomy" id="291195"/>
    <lineage>
        <taxon>Eukaryota</taxon>
        <taxon>Fungi</taxon>
        <taxon>Fungi incertae sedis</taxon>
        <taxon>Microsporidia</taxon>
        <taxon>Tubulinosematoidea</taxon>
        <taxon>Tubulinosematidae</taxon>
        <taxon>Tubulinosema</taxon>
    </lineage>
</organism>
<dbReference type="AlphaFoldDB" id="A0A437AHD7"/>
<dbReference type="EMBL" id="RCSS01000860">
    <property type="protein sequence ID" value="RVD90524.1"/>
    <property type="molecule type" value="Genomic_DNA"/>
</dbReference>
<comment type="caution">
    <text evidence="1">The sequence shown here is derived from an EMBL/GenBank/DDBJ whole genome shotgun (WGS) entry which is preliminary data.</text>
</comment>
<proteinExistence type="predicted"/>
<accession>A0A437AHD7</accession>